<gene>
    <name evidence="2" type="ORF">DC094_19260</name>
</gene>
<dbReference type="SUPFAM" id="SSF109709">
    <property type="entry name" value="KorB DNA-binding domain-like"/>
    <property type="match status" value="1"/>
</dbReference>
<organism evidence="2 3">
    <name type="scientific">Pelagibaculum spongiae</name>
    <dbReference type="NCBI Taxonomy" id="2080658"/>
    <lineage>
        <taxon>Bacteria</taxon>
        <taxon>Pseudomonadati</taxon>
        <taxon>Pseudomonadota</taxon>
        <taxon>Gammaproteobacteria</taxon>
        <taxon>Oceanospirillales</taxon>
        <taxon>Pelagibaculum</taxon>
    </lineage>
</organism>
<comment type="caution">
    <text evidence="2">The sequence shown here is derived from an EMBL/GenBank/DDBJ whole genome shotgun (WGS) entry which is preliminary data.</text>
</comment>
<dbReference type="AlphaFoldDB" id="A0A2V1GPA0"/>
<reference evidence="2 3" key="1">
    <citation type="submission" date="2018-04" db="EMBL/GenBank/DDBJ databases">
        <title>Thalassorhabdus spongiae gen. nov., sp. nov., isolated from a marine sponge in South-West Iceland.</title>
        <authorList>
            <person name="Knobloch S."/>
            <person name="Daussin A."/>
            <person name="Johannsson R."/>
            <person name="Marteinsson V.T."/>
        </authorList>
    </citation>
    <scope>NUCLEOTIDE SEQUENCE [LARGE SCALE GENOMIC DNA]</scope>
    <source>
        <strain evidence="2 3">Hp12</strain>
    </source>
</reference>
<accession>A0A2V1GPA0</accession>
<evidence type="ECO:0000259" key="1">
    <source>
        <dbReference type="Pfam" id="PF17762"/>
    </source>
</evidence>
<feature type="domain" description="ParB/Spo0J HTH" evidence="1">
    <location>
        <begin position="35"/>
        <end position="119"/>
    </location>
</feature>
<protein>
    <recommendedName>
        <fullName evidence="1">ParB/Spo0J HTH domain-containing protein</fullName>
    </recommendedName>
</protein>
<keyword evidence="3" id="KW-1185">Reference proteome</keyword>
<dbReference type="Gene3D" id="1.10.10.2830">
    <property type="match status" value="1"/>
</dbReference>
<evidence type="ECO:0000313" key="3">
    <source>
        <dbReference type="Proteomes" id="UP000244906"/>
    </source>
</evidence>
<dbReference type="Proteomes" id="UP000244906">
    <property type="component" value="Unassembled WGS sequence"/>
</dbReference>
<name>A0A2V1GPA0_9GAMM</name>
<dbReference type="EMBL" id="QDDL01000012">
    <property type="protein sequence ID" value="PVZ64457.1"/>
    <property type="molecule type" value="Genomic_DNA"/>
</dbReference>
<dbReference type="OrthoDB" id="5709380at2"/>
<dbReference type="Pfam" id="PF17762">
    <property type="entry name" value="HTH_ParB"/>
    <property type="match status" value="1"/>
</dbReference>
<evidence type="ECO:0000313" key="2">
    <source>
        <dbReference type="EMBL" id="PVZ64457.1"/>
    </source>
</evidence>
<dbReference type="RefSeq" id="WP_116688760.1">
    <property type="nucleotide sequence ID" value="NZ_CAWNYD010000012.1"/>
</dbReference>
<dbReference type="InterPro" id="IPR041468">
    <property type="entry name" value="HTH_ParB/Spo0J"/>
</dbReference>
<sequence>MKYCLADNIDQALQNLQAPIKAGISDMQIAETLFFLSQQKFSSLQLAQITGIKDYKIRHYIRIARKLVPEVKLLLYKGKITFSMARVLASIKDEEQEDQARKALRLGTSVQRFRDKVKKGPEFENQKDKEYFTSLAAKLSEQAGFPIKIIPDKNNKNSGIFSIQFSDLTGFDAICHRMKLNIEDL</sequence>
<proteinExistence type="predicted"/>